<feature type="compositionally biased region" description="Basic and acidic residues" evidence="2">
    <location>
        <begin position="978"/>
        <end position="1017"/>
    </location>
</feature>
<feature type="region of interest" description="Disordered" evidence="2">
    <location>
        <begin position="937"/>
        <end position="1066"/>
    </location>
</feature>
<feature type="compositionally biased region" description="Low complexity" evidence="2">
    <location>
        <begin position="739"/>
        <end position="756"/>
    </location>
</feature>
<evidence type="ECO:0000256" key="1">
    <source>
        <dbReference type="PROSITE-ProRule" id="PRU00176"/>
    </source>
</evidence>
<dbReference type="Pfam" id="PF16294">
    <property type="entry name" value="RSB_motif"/>
    <property type="match status" value="1"/>
</dbReference>
<feature type="compositionally biased region" description="Low complexity" evidence="2">
    <location>
        <begin position="121"/>
        <end position="130"/>
    </location>
</feature>
<dbReference type="InterPro" id="IPR034257">
    <property type="entry name" value="Acinus_RRM"/>
</dbReference>
<dbReference type="WBParaSite" id="TREG1_116630.1">
    <property type="protein sequence ID" value="TREG1_116630.1"/>
    <property type="gene ID" value="TREG1_116630"/>
</dbReference>
<dbReference type="InterPro" id="IPR003034">
    <property type="entry name" value="SAP_dom"/>
</dbReference>
<organism evidence="5 6">
    <name type="scientific">Trichobilharzia regenti</name>
    <name type="common">Nasal bird schistosome</name>
    <dbReference type="NCBI Taxonomy" id="157069"/>
    <lineage>
        <taxon>Eukaryota</taxon>
        <taxon>Metazoa</taxon>
        <taxon>Spiralia</taxon>
        <taxon>Lophotrochozoa</taxon>
        <taxon>Platyhelminthes</taxon>
        <taxon>Trematoda</taxon>
        <taxon>Digenea</taxon>
        <taxon>Strigeidida</taxon>
        <taxon>Schistosomatoidea</taxon>
        <taxon>Schistosomatidae</taxon>
        <taxon>Trichobilharzia</taxon>
    </lineage>
</organism>
<protein>
    <recommendedName>
        <fullName evidence="7">SAP domain-containing protein</fullName>
    </recommendedName>
</protein>
<feature type="domain" description="SAP" evidence="4">
    <location>
        <begin position="15"/>
        <end position="49"/>
    </location>
</feature>
<feature type="compositionally biased region" description="Low complexity" evidence="2">
    <location>
        <begin position="908"/>
        <end position="925"/>
    </location>
</feature>
<evidence type="ECO:0008006" key="7">
    <source>
        <dbReference type="Google" id="ProtNLM"/>
    </source>
</evidence>
<feature type="compositionally biased region" description="Basic and acidic residues" evidence="2">
    <location>
        <begin position="839"/>
        <end position="853"/>
    </location>
</feature>
<feature type="compositionally biased region" description="Polar residues" evidence="2">
    <location>
        <begin position="855"/>
        <end position="872"/>
    </location>
</feature>
<dbReference type="Pfam" id="PF02037">
    <property type="entry name" value="SAP"/>
    <property type="match status" value="1"/>
</dbReference>
<feature type="compositionally biased region" description="Basic and acidic residues" evidence="2">
    <location>
        <begin position="874"/>
        <end position="883"/>
    </location>
</feature>
<feature type="compositionally biased region" description="Low complexity" evidence="2">
    <location>
        <begin position="199"/>
        <end position="216"/>
    </location>
</feature>
<evidence type="ECO:0000313" key="6">
    <source>
        <dbReference type="WBParaSite" id="TREG1_116630.1"/>
    </source>
</evidence>
<dbReference type="InterPro" id="IPR032552">
    <property type="entry name" value="RSB_motif"/>
</dbReference>
<feature type="region of interest" description="Disordered" evidence="2">
    <location>
        <begin position="655"/>
        <end position="680"/>
    </location>
</feature>
<feature type="region of interest" description="Disordered" evidence="2">
    <location>
        <begin position="598"/>
        <end position="631"/>
    </location>
</feature>
<dbReference type="CDD" id="cd12432">
    <property type="entry name" value="RRM_ACINU"/>
    <property type="match status" value="1"/>
</dbReference>
<evidence type="ECO:0000256" key="2">
    <source>
        <dbReference type="SAM" id="MobiDB-lite"/>
    </source>
</evidence>
<evidence type="ECO:0000313" key="5">
    <source>
        <dbReference type="Proteomes" id="UP000050795"/>
    </source>
</evidence>
<feature type="region of interest" description="Disordered" evidence="2">
    <location>
        <begin position="55"/>
        <end position="81"/>
    </location>
</feature>
<dbReference type="Gene3D" id="1.10.720.30">
    <property type="entry name" value="SAP domain"/>
    <property type="match status" value="1"/>
</dbReference>
<dbReference type="PROSITE" id="PS50102">
    <property type="entry name" value="RRM"/>
    <property type="match status" value="1"/>
</dbReference>
<sequence>MSSPENVLLPDGRRIGDLKVADLRTQLEIRGLSRSGVKKDLCARLSDAVDTELQQTKMEATAAPQPVASNGSSETNTQNEDALEIDAVASDEEITELSAPNEISITVEHDISKSEESVCKSTPTPASASPSPSPSPSSECTTQNSEMTTPAAAVLAVAPNVDDAPENVGTTVDQPISTAVKDSKPEIEIQPQRRRQWGSRSIPSTPSLSSESLEKLIPPSACPGGVGWVRSKSLIVTNNENETDVSSDSTALQDMLKPSLDIHNENSTTTTTTIDINIEEAGNDKLYHTIDDDKVNICDDNDQDKDKDNLSSINHNEMNKMPTATTPPPPTTTTSTSTDINKTSVQLEREVELEVDAVVESMDTDDALNDSRTVHLSTDISPKLDVIIKRTSGGSGASAGGVSSMGKQSSTDRKVITAKTTTTTTTTSTAAAPLTSSSSRVGQSSTLTSSSSSTVKKTSSSPSKRKGPKETKAVGYLVEPPERIEPVQPAKHPQTDIVYIRFLVRPFTAEQLRQMVTTHYGPVVDLWLDKIKSSSLIRLQTVEYAEKCREGLDGSRWPSMNPRVLRCDYASIDLFEWMKVNGDTSDAVPPKHLLLGETSTSSVAESQTVKVSEEKSGGSSELQRDGKPADLRRKLERANRDLEAPNTAAIMMKSRQNESKDALPPAPTPPSLTDTKPKTTPSIYWLPLTAEQVNQRTKKVAVEKSSSSSGVKNVSSRNSSSHHLSSEESGPRATRSPFTNTTAITTAAPLPPTSTTSGGGQSSLHKTAVKTGSKVSNERRLPTATATTKSNETVKQTTAAIKKSTQSHASSSTSVTAAANNNNKHSTVPSDSKLLKSRNTSDMKSGHRVDIADKQISQLSKSDVQSNTSSSLIKMDDNRRKESSSPTRAQKRPSKTITTSDDKEIVPSKQSRSNVTSSSSGDSSVVGGALAAYKRNHVGSQPEHHEHRSEHRRRSSSGRGRSPSYRKTTATATSYKSYRPENMRIRDKLSHSRGGGGERYRSRSTDRRYRSRSIDRRSRSRSPIVSRRNRSRSTSGGRGRGGSRRNRSRSYGRRDRSSSYRYRSRR</sequence>
<dbReference type="PROSITE" id="PS50800">
    <property type="entry name" value="SAP"/>
    <property type="match status" value="1"/>
</dbReference>
<dbReference type="InterPro" id="IPR052793">
    <property type="entry name" value="EJC-associated_protein"/>
</dbReference>
<feature type="region of interest" description="Disordered" evidence="2">
    <location>
        <begin position="112"/>
        <end position="147"/>
    </location>
</feature>
<accession>A0AA85IYL1</accession>
<dbReference type="GO" id="GO:0008380">
    <property type="term" value="P:RNA splicing"/>
    <property type="evidence" value="ECO:0007669"/>
    <property type="project" value="TreeGrafter"/>
</dbReference>
<reference evidence="6" key="2">
    <citation type="submission" date="2023-11" db="UniProtKB">
        <authorList>
            <consortium name="WormBaseParasite"/>
        </authorList>
    </citation>
    <scope>IDENTIFICATION</scope>
</reference>
<feature type="compositionally biased region" description="Basic residues" evidence="2">
    <location>
        <begin position="1041"/>
        <end position="1051"/>
    </location>
</feature>
<dbReference type="AlphaFoldDB" id="A0AA85IYL1"/>
<feature type="compositionally biased region" description="Polar residues" evidence="2">
    <location>
        <begin position="784"/>
        <end position="799"/>
    </location>
</feature>
<dbReference type="GO" id="GO:0061574">
    <property type="term" value="C:ASAP complex"/>
    <property type="evidence" value="ECO:0007669"/>
    <property type="project" value="TreeGrafter"/>
</dbReference>
<keyword evidence="5" id="KW-1185">Reference proteome</keyword>
<feature type="compositionally biased region" description="Polar residues" evidence="2">
    <location>
        <begin position="67"/>
        <end position="80"/>
    </location>
</feature>
<feature type="compositionally biased region" description="Low complexity" evidence="2">
    <location>
        <begin position="704"/>
        <end position="723"/>
    </location>
</feature>
<proteinExistence type="predicted"/>
<reference evidence="5" key="1">
    <citation type="submission" date="2022-06" db="EMBL/GenBank/DDBJ databases">
        <authorList>
            <person name="Berger JAMES D."/>
            <person name="Berger JAMES D."/>
        </authorList>
    </citation>
    <scope>NUCLEOTIDE SEQUENCE [LARGE SCALE GENOMIC DNA]</scope>
</reference>
<dbReference type="PANTHER" id="PTHR46589:SF1">
    <property type="entry name" value="APOPTOTIC CHROMATIN CONDENSATION INDUCER IN THE NUCLEUS"/>
    <property type="match status" value="1"/>
</dbReference>
<feature type="compositionally biased region" description="Low complexity" evidence="2">
    <location>
        <begin position="804"/>
        <end position="823"/>
    </location>
</feature>
<feature type="compositionally biased region" description="Low complexity" evidence="2">
    <location>
        <begin position="417"/>
        <end position="462"/>
    </location>
</feature>
<dbReference type="GO" id="GO:0071011">
    <property type="term" value="C:precatalytic spliceosome"/>
    <property type="evidence" value="ECO:0007669"/>
    <property type="project" value="TreeGrafter"/>
</dbReference>
<dbReference type="GO" id="GO:0003723">
    <property type="term" value="F:RNA binding"/>
    <property type="evidence" value="ECO:0007669"/>
    <property type="project" value="UniProtKB-UniRule"/>
</dbReference>
<evidence type="ECO:0000259" key="3">
    <source>
        <dbReference type="PROSITE" id="PS50102"/>
    </source>
</evidence>
<name>A0AA85IYL1_TRIRE</name>
<dbReference type="InterPro" id="IPR035979">
    <property type="entry name" value="RBD_domain_sf"/>
</dbReference>
<feature type="compositionally biased region" description="Basic and acidic residues" evidence="2">
    <location>
        <begin position="611"/>
        <end position="631"/>
    </location>
</feature>
<feature type="region of interest" description="Disordered" evidence="2">
    <location>
        <begin position="296"/>
        <end position="343"/>
    </location>
</feature>
<feature type="region of interest" description="Disordered" evidence="2">
    <location>
        <begin position="696"/>
        <end position="925"/>
    </location>
</feature>
<feature type="compositionally biased region" description="Polar residues" evidence="2">
    <location>
        <begin position="965"/>
        <end position="976"/>
    </location>
</feature>
<keyword evidence="1" id="KW-0694">RNA-binding</keyword>
<dbReference type="SUPFAM" id="SSF68906">
    <property type="entry name" value="SAP domain"/>
    <property type="match status" value="1"/>
</dbReference>
<dbReference type="SUPFAM" id="SSF54928">
    <property type="entry name" value="RNA-binding domain, RBD"/>
    <property type="match status" value="1"/>
</dbReference>
<feature type="region of interest" description="Disordered" evidence="2">
    <location>
        <begin position="391"/>
        <end position="474"/>
    </location>
</feature>
<dbReference type="SMART" id="SM00513">
    <property type="entry name" value="SAP"/>
    <property type="match status" value="1"/>
</dbReference>
<dbReference type="PANTHER" id="PTHR46589">
    <property type="entry name" value="APOPTOTIC CHROMATIN CONDENSATION INDUCER IN THE NUCLEUS"/>
    <property type="match status" value="1"/>
</dbReference>
<dbReference type="InterPro" id="IPR036361">
    <property type="entry name" value="SAP_dom_sf"/>
</dbReference>
<dbReference type="InterPro" id="IPR000504">
    <property type="entry name" value="RRM_dom"/>
</dbReference>
<feature type="compositionally biased region" description="Polar residues" evidence="2">
    <location>
        <begin position="598"/>
        <end position="608"/>
    </location>
</feature>
<dbReference type="Proteomes" id="UP000050795">
    <property type="component" value="Unassembled WGS sequence"/>
</dbReference>
<feature type="domain" description="RRM" evidence="3">
    <location>
        <begin position="496"/>
        <end position="572"/>
    </location>
</feature>
<evidence type="ECO:0000259" key="4">
    <source>
        <dbReference type="PROSITE" id="PS50800"/>
    </source>
</evidence>
<feature type="region of interest" description="Disordered" evidence="2">
    <location>
        <begin position="181"/>
        <end position="216"/>
    </location>
</feature>